<dbReference type="Proteomes" id="UP001060733">
    <property type="component" value="Plasmid punmamed3"/>
</dbReference>
<proteinExistence type="predicted"/>
<dbReference type="EMBL" id="CP106797">
    <property type="protein sequence ID" value="UXY40513.1"/>
    <property type="molecule type" value="Genomic_DNA"/>
</dbReference>
<name>A0ABY6F1H8_9ACTN</name>
<keyword evidence="3" id="KW-1185">Reference proteome</keyword>
<feature type="transmembrane region" description="Helical" evidence="1">
    <location>
        <begin position="39"/>
        <end position="59"/>
    </location>
</feature>
<keyword evidence="1" id="KW-1133">Transmembrane helix</keyword>
<evidence type="ECO:0000313" key="2">
    <source>
        <dbReference type="EMBL" id="UXY40513.1"/>
    </source>
</evidence>
<organism evidence="2 3">
    <name type="scientific">Streptomyces albidocamelliae</name>
    <dbReference type="NCBI Taxonomy" id="2981135"/>
    <lineage>
        <taxon>Bacteria</taxon>
        <taxon>Bacillati</taxon>
        <taxon>Actinomycetota</taxon>
        <taxon>Actinomycetes</taxon>
        <taxon>Kitasatosporales</taxon>
        <taxon>Streptomycetaceae</taxon>
        <taxon>Streptomyces</taxon>
    </lineage>
</organism>
<accession>A0ABY6F1H8</accession>
<geneLocation type="plasmid" evidence="2 3">
    <name>punmamed3</name>
</geneLocation>
<evidence type="ECO:0008006" key="4">
    <source>
        <dbReference type="Google" id="ProtNLM"/>
    </source>
</evidence>
<evidence type="ECO:0000313" key="3">
    <source>
        <dbReference type="Proteomes" id="UP001060733"/>
    </source>
</evidence>
<reference evidence="2" key="1">
    <citation type="submission" date="2022-10" db="EMBL/GenBank/DDBJ databases">
        <authorList>
            <person name="Mo P."/>
        </authorList>
    </citation>
    <scope>NUCLEOTIDE SEQUENCE</scope>
    <source>
        <strain evidence="2">HUAS 14-6</strain>
        <plasmid evidence="2">punmamed3</plasmid>
    </source>
</reference>
<keyword evidence="1" id="KW-0812">Transmembrane</keyword>
<protein>
    <recommendedName>
        <fullName evidence="4">DUF2304 domain-containing protein</fullName>
    </recommendedName>
</protein>
<evidence type="ECO:0000256" key="1">
    <source>
        <dbReference type="SAM" id="Phobius"/>
    </source>
</evidence>
<dbReference type="RefSeq" id="WP_263280347.1">
    <property type="nucleotide sequence ID" value="NZ_CP106797.1"/>
</dbReference>
<gene>
    <name evidence="2" type="ORF">N8I86_38785</name>
</gene>
<keyword evidence="1" id="KW-0472">Membrane</keyword>
<keyword evidence="2" id="KW-0614">Plasmid</keyword>
<sequence>MIVSVSAAALLLGIVIVLIRQGYVRLGSAAACIAFGFCLASTGLAPIITSALTAVARLASLH</sequence>